<evidence type="ECO:0000256" key="3">
    <source>
        <dbReference type="ARBA" id="ARBA00022723"/>
    </source>
</evidence>
<dbReference type="InterPro" id="IPR017972">
    <property type="entry name" value="Cyt_P450_CS"/>
</dbReference>
<organism evidence="7 8">
    <name type="scientific">Streptomyces minutiscleroticus</name>
    <dbReference type="NCBI Taxonomy" id="68238"/>
    <lineage>
        <taxon>Bacteria</taxon>
        <taxon>Bacillati</taxon>
        <taxon>Actinomycetota</taxon>
        <taxon>Actinomycetes</taxon>
        <taxon>Kitasatosporales</taxon>
        <taxon>Streptomycetaceae</taxon>
        <taxon>Streptomyces</taxon>
    </lineage>
</organism>
<dbReference type="Pfam" id="PF00067">
    <property type="entry name" value="p450"/>
    <property type="match status" value="1"/>
</dbReference>
<evidence type="ECO:0000256" key="5">
    <source>
        <dbReference type="PIRSR" id="PIRSR602403-1"/>
    </source>
</evidence>
<keyword evidence="6" id="KW-0503">Monooxygenase</keyword>
<dbReference type="GO" id="GO:0020037">
    <property type="term" value="F:heme binding"/>
    <property type="evidence" value="ECO:0007669"/>
    <property type="project" value="InterPro"/>
</dbReference>
<sequence length="465" mass="52482">MPITPIRGTDRGSDPAAAVPLVSGALPLVGHLPAFMSDTVSVLERGYAEHGQLFRLELAGTSMVVVLDPEHRKELLLQPETALSISAAYPFLRSMFGTGFYFMAEEEEYRRQRELFMPVFHGGPLRTYLGVMERRTRELIAQLGDEGELELVRTCGELNLRVIVDCFFGEEFGPLFADDLELFETFSGNVSFLLPPGLHPVRTWRSRVARRHLQRLTLRCLAQRRAHPLPAPDFLQSLTESRYRDGTPVPDSASVHQALGLVWAAGETTAGQLAWALADLLRRPEHHPALLAEQHRHLSPDAPLTVENLHRLTRMDHVLYESERLNPLAVLIARKTVRDTVVGGHRLRRGTFVLTSPYLVHRMPDEFPDPHAFRPERYVEDPKAAQRLFGFGSGIHRCLGRRFSRLEIKTCLTLLLRHYEMELIDVPRPVARLAPRAVTAPCRIRFRRRPEAASGGRPGQPRTGS</sequence>
<accession>A0A918NZX5</accession>
<dbReference type="Gene3D" id="1.10.630.10">
    <property type="entry name" value="Cytochrome P450"/>
    <property type="match status" value="1"/>
</dbReference>
<comment type="cofactor">
    <cofactor evidence="5">
        <name>heme</name>
        <dbReference type="ChEBI" id="CHEBI:30413"/>
    </cofactor>
</comment>
<evidence type="ECO:0000256" key="6">
    <source>
        <dbReference type="RuleBase" id="RU000461"/>
    </source>
</evidence>
<keyword evidence="3 5" id="KW-0479">Metal-binding</keyword>
<dbReference type="RefSeq" id="WP_190194556.1">
    <property type="nucleotide sequence ID" value="NZ_BMVU01000069.1"/>
</dbReference>
<dbReference type="SUPFAM" id="SSF48264">
    <property type="entry name" value="Cytochrome P450"/>
    <property type="match status" value="1"/>
</dbReference>
<dbReference type="InterPro" id="IPR001128">
    <property type="entry name" value="Cyt_P450"/>
</dbReference>
<dbReference type="GO" id="GO:0005506">
    <property type="term" value="F:iron ion binding"/>
    <property type="evidence" value="ECO:0007669"/>
    <property type="project" value="InterPro"/>
</dbReference>
<dbReference type="PROSITE" id="PS00086">
    <property type="entry name" value="CYTOCHROME_P450"/>
    <property type="match status" value="1"/>
</dbReference>
<dbReference type="PRINTS" id="PR00385">
    <property type="entry name" value="P450"/>
</dbReference>
<name>A0A918NZX5_9ACTN</name>
<dbReference type="EMBL" id="BMVU01000069">
    <property type="protein sequence ID" value="GGY08984.1"/>
    <property type="molecule type" value="Genomic_DNA"/>
</dbReference>
<dbReference type="InterPro" id="IPR036396">
    <property type="entry name" value="Cyt_P450_sf"/>
</dbReference>
<comment type="caution">
    <text evidence="7">The sequence shown here is derived from an EMBL/GenBank/DDBJ whole genome shotgun (WGS) entry which is preliminary data.</text>
</comment>
<keyword evidence="2 5" id="KW-0349">Heme</keyword>
<evidence type="ECO:0000256" key="2">
    <source>
        <dbReference type="ARBA" id="ARBA00022617"/>
    </source>
</evidence>
<evidence type="ECO:0000256" key="1">
    <source>
        <dbReference type="ARBA" id="ARBA00010617"/>
    </source>
</evidence>
<reference evidence="7" key="1">
    <citation type="journal article" date="2014" name="Int. J. Syst. Evol. Microbiol.">
        <title>Complete genome sequence of Corynebacterium casei LMG S-19264T (=DSM 44701T), isolated from a smear-ripened cheese.</title>
        <authorList>
            <consortium name="US DOE Joint Genome Institute (JGI-PGF)"/>
            <person name="Walter F."/>
            <person name="Albersmeier A."/>
            <person name="Kalinowski J."/>
            <person name="Ruckert C."/>
        </authorList>
    </citation>
    <scope>NUCLEOTIDE SEQUENCE</scope>
    <source>
        <strain evidence="7">JCM 4790</strain>
    </source>
</reference>
<dbReference type="AlphaFoldDB" id="A0A918NZX5"/>
<dbReference type="PANTHER" id="PTHR24304:SF2">
    <property type="entry name" value="24-HYDROXYCHOLESTEROL 7-ALPHA-HYDROXYLASE"/>
    <property type="match status" value="1"/>
</dbReference>
<dbReference type="GO" id="GO:0016705">
    <property type="term" value="F:oxidoreductase activity, acting on paired donors, with incorporation or reduction of molecular oxygen"/>
    <property type="evidence" value="ECO:0007669"/>
    <property type="project" value="InterPro"/>
</dbReference>
<keyword evidence="4 5" id="KW-0408">Iron</keyword>
<evidence type="ECO:0000313" key="7">
    <source>
        <dbReference type="EMBL" id="GGY08984.1"/>
    </source>
</evidence>
<dbReference type="InterPro" id="IPR002403">
    <property type="entry name" value="Cyt_P450_E_grp-IV"/>
</dbReference>
<evidence type="ECO:0000313" key="8">
    <source>
        <dbReference type="Proteomes" id="UP000619244"/>
    </source>
</evidence>
<reference evidence="7" key="2">
    <citation type="submission" date="2020-09" db="EMBL/GenBank/DDBJ databases">
        <authorList>
            <person name="Sun Q."/>
            <person name="Ohkuma M."/>
        </authorList>
    </citation>
    <scope>NUCLEOTIDE SEQUENCE</scope>
    <source>
        <strain evidence="7">JCM 4790</strain>
    </source>
</reference>
<feature type="binding site" description="axial binding residue" evidence="5">
    <location>
        <position position="398"/>
    </location>
    <ligand>
        <name>heme</name>
        <dbReference type="ChEBI" id="CHEBI:30413"/>
    </ligand>
    <ligandPart>
        <name>Fe</name>
        <dbReference type="ChEBI" id="CHEBI:18248"/>
    </ligandPart>
</feature>
<dbReference type="PANTHER" id="PTHR24304">
    <property type="entry name" value="CYTOCHROME P450 FAMILY 7"/>
    <property type="match status" value="1"/>
</dbReference>
<keyword evidence="6" id="KW-0560">Oxidoreductase</keyword>
<keyword evidence="8" id="KW-1185">Reference proteome</keyword>
<dbReference type="Proteomes" id="UP000619244">
    <property type="component" value="Unassembled WGS sequence"/>
</dbReference>
<dbReference type="GO" id="GO:0004497">
    <property type="term" value="F:monooxygenase activity"/>
    <property type="evidence" value="ECO:0007669"/>
    <property type="project" value="UniProtKB-KW"/>
</dbReference>
<dbReference type="InterPro" id="IPR050529">
    <property type="entry name" value="CYP450_sterol_14alpha_dmase"/>
</dbReference>
<comment type="similarity">
    <text evidence="1 6">Belongs to the cytochrome P450 family.</text>
</comment>
<proteinExistence type="inferred from homology"/>
<dbReference type="PRINTS" id="PR00465">
    <property type="entry name" value="EP450IV"/>
</dbReference>
<evidence type="ECO:0000256" key="4">
    <source>
        <dbReference type="ARBA" id="ARBA00023004"/>
    </source>
</evidence>
<protein>
    <submittedName>
        <fullName evidence="7">Lanosterol 14-alpha demethylase</fullName>
    </submittedName>
</protein>
<gene>
    <name evidence="7" type="primary">cyp51</name>
    <name evidence="7" type="ORF">GCM10010358_72420</name>
</gene>